<reference evidence="1 2" key="1">
    <citation type="submission" date="2021-02" db="EMBL/GenBank/DDBJ databases">
        <authorList>
            <person name="Han P."/>
        </authorList>
    </citation>
    <scope>NUCLEOTIDE SEQUENCE [LARGE SCALE GENOMIC DNA]</scope>
    <source>
        <strain evidence="1">Candidatus Nitrospira sp. ZN2</strain>
    </source>
</reference>
<evidence type="ECO:0000313" key="2">
    <source>
        <dbReference type="Proteomes" id="UP000675880"/>
    </source>
</evidence>
<gene>
    <name evidence="1" type="ORF">NSPZN2_50300</name>
</gene>
<proteinExistence type="predicted"/>
<dbReference type="Proteomes" id="UP000675880">
    <property type="component" value="Unassembled WGS sequence"/>
</dbReference>
<dbReference type="EMBL" id="CAJNBJ010000018">
    <property type="protein sequence ID" value="CAE6790006.1"/>
    <property type="molecule type" value="Genomic_DNA"/>
</dbReference>
<organism evidence="1 2">
    <name type="scientific">Nitrospira defluvii</name>
    <dbReference type="NCBI Taxonomy" id="330214"/>
    <lineage>
        <taxon>Bacteria</taxon>
        <taxon>Pseudomonadati</taxon>
        <taxon>Nitrospirota</taxon>
        <taxon>Nitrospiria</taxon>
        <taxon>Nitrospirales</taxon>
        <taxon>Nitrospiraceae</taxon>
        <taxon>Nitrospira</taxon>
    </lineage>
</organism>
<keyword evidence="2" id="KW-1185">Reference proteome</keyword>
<evidence type="ECO:0000313" key="1">
    <source>
        <dbReference type="EMBL" id="CAE6790006.1"/>
    </source>
</evidence>
<protein>
    <submittedName>
        <fullName evidence="1">Uncharacterized protein</fullName>
    </submittedName>
</protein>
<accession>A0ABM8S5D6</accession>
<sequence length="87" mass="9313">MKIHFNGVVGSNNVTGGGSVMHQEPVMALVMGSGANINGRLVSTFLTGRSGRSDFLPMREPLVAIILPRDGHCVQRQLELRAASQII</sequence>
<comment type="caution">
    <text evidence="1">The sequence shown here is derived from an EMBL/GenBank/DDBJ whole genome shotgun (WGS) entry which is preliminary data.</text>
</comment>
<name>A0ABM8S5D6_9BACT</name>